<sequence length="85" mass="9468">MALQPIAACARDPFNVRCSEFIEAAQSYEYEKQGKYDKLANQENRHGKYGPQHQSEHLASQDFAIGQRKLAATLTARSQGLLSAL</sequence>
<keyword evidence="2" id="KW-1185">Reference proteome</keyword>
<reference evidence="1 2" key="1">
    <citation type="submission" date="2021-02" db="EMBL/GenBank/DDBJ databases">
        <authorList>
            <person name="Vanwijnsberghe S."/>
        </authorList>
    </citation>
    <scope>NUCLEOTIDE SEQUENCE [LARGE SCALE GENOMIC DNA]</scope>
    <source>
        <strain evidence="1 2">R-69776</strain>
    </source>
</reference>
<comment type="caution">
    <text evidence="1">The sequence shown here is derived from an EMBL/GenBank/DDBJ whole genome shotgun (WGS) entry which is preliminary data.</text>
</comment>
<gene>
    <name evidence="1" type="ORF">R69776_07946</name>
</gene>
<accession>A0ABM8T5I0</accession>
<evidence type="ECO:0000313" key="1">
    <source>
        <dbReference type="EMBL" id="CAE6859783.1"/>
    </source>
</evidence>
<proteinExistence type="predicted"/>
<dbReference type="Proteomes" id="UP000673821">
    <property type="component" value="Unassembled WGS sequence"/>
</dbReference>
<protein>
    <recommendedName>
        <fullName evidence="3">Lipoprotein</fullName>
    </recommendedName>
</protein>
<name>A0ABM8T5I0_9BURK</name>
<dbReference type="EMBL" id="CAJNBH010000049">
    <property type="protein sequence ID" value="CAE6859783.1"/>
    <property type="molecule type" value="Genomic_DNA"/>
</dbReference>
<evidence type="ECO:0000313" key="2">
    <source>
        <dbReference type="Proteomes" id="UP000673821"/>
    </source>
</evidence>
<evidence type="ECO:0008006" key="3">
    <source>
        <dbReference type="Google" id="ProtNLM"/>
    </source>
</evidence>
<dbReference type="RefSeq" id="WP_054043623.1">
    <property type="nucleotide sequence ID" value="NZ_CAJNAW010000050.1"/>
</dbReference>
<organism evidence="1 2">
    <name type="scientific">Paraburkholderia nemoris</name>
    <dbReference type="NCBI Taxonomy" id="2793076"/>
    <lineage>
        <taxon>Bacteria</taxon>
        <taxon>Pseudomonadati</taxon>
        <taxon>Pseudomonadota</taxon>
        <taxon>Betaproteobacteria</taxon>
        <taxon>Burkholderiales</taxon>
        <taxon>Burkholderiaceae</taxon>
        <taxon>Paraburkholderia</taxon>
    </lineage>
</organism>